<proteinExistence type="inferred from homology"/>
<feature type="compositionally biased region" description="Acidic residues" evidence="2">
    <location>
        <begin position="25"/>
        <end position="34"/>
    </location>
</feature>
<dbReference type="PANTHER" id="PTHR43591:SF10">
    <property type="entry name" value="ABC TRANSMEMBRANE TYPE-1 DOMAIN-CONTAINING PROTEIN-RELATED"/>
    <property type="match status" value="1"/>
</dbReference>
<keyword evidence="4" id="KW-1185">Reference proteome</keyword>
<dbReference type="Gene3D" id="3.40.50.150">
    <property type="entry name" value="Vaccinia Virus protein VP39"/>
    <property type="match status" value="1"/>
</dbReference>
<evidence type="ECO:0000313" key="4">
    <source>
        <dbReference type="Proteomes" id="UP001172102"/>
    </source>
</evidence>
<dbReference type="SUPFAM" id="SSF53335">
    <property type="entry name" value="S-adenosyl-L-methionine-dependent methyltransferases"/>
    <property type="match status" value="1"/>
</dbReference>
<comment type="caution">
    <text evidence="3">The sequence shown here is derived from an EMBL/GenBank/DDBJ whole genome shotgun (WGS) entry which is preliminary data.</text>
</comment>
<evidence type="ECO:0000313" key="3">
    <source>
        <dbReference type="EMBL" id="KAK0721116.1"/>
    </source>
</evidence>
<dbReference type="GO" id="GO:0008168">
    <property type="term" value="F:methyltransferase activity"/>
    <property type="evidence" value="ECO:0007669"/>
    <property type="project" value="UniProtKB-KW"/>
</dbReference>
<dbReference type="CDD" id="cd02440">
    <property type="entry name" value="AdoMet_MTases"/>
    <property type="match status" value="1"/>
</dbReference>
<comment type="similarity">
    <text evidence="1">Belongs to the methyltransferase superfamily. LaeA methyltransferase family.</text>
</comment>
<feature type="compositionally biased region" description="Low complexity" evidence="2">
    <location>
        <begin position="35"/>
        <end position="44"/>
    </location>
</feature>
<gene>
    <name evidence="3" type="ORF">B0H67DRAFT_578166</name>
</gene>
<dbReference type="Proteomes" id="UP001172102">
    <property type="component" value="Unassembled WGS sequence"/>
</dbReference>
<dbReference type="Pfam" id="PF13489">
    <property type="entry name" value="Methyltransf_23"/>
    <property type="match status" value="1"/>
</dbReference>
<protein>
    <submittedName>
        <fullName evidence="3">S-adenosyl-L-methionine-dependent methyltransferase</fullName>
    </submittedName>
</protein>
<dbReference type="PANTHER" id="PTHR43591">
    <property type="entry name" value="METHYLTRANSFERASE"/>
    <property type="match status" value="1"/>
</dbReference>
<feature type="region of interest" description="Disordered" evidence="2">
    <location>
        <begin position="1"/>
        <end position="44"/>
    </location>
</feature>
<organism evidence="3 4">
    <name type="scientific">Lasiosphaeris hirsuta</name>
    <dbReference type="NCBI Taxonomy" id="260670"/>
    <lineage>
        <taxon>Eukaryota</taxon>
        <taxon>Fungi</taxon>
        <taxon>Dikarya</taxon>
        <taxon>Ascomycota</taxon>
        <taxon>Pezizomycotina</taxon>
        <taxon>Sordariomycetes</taxon>
        <taxon>Sordariomycetidae</taxon>
        <taxon>Sordariales</taxon>
        <taxon>Lasiosphaeriaceae</taxon>
        <taxon>Lasiosphaeris</taxon>
    </lineage>
</organism>
<accession>A0AA40E1U3</accession>
<keyword evidence="3" id="KW-0489">Methyltransferase</keyword>
<dbReference type="GO" id="GO:0032259">
    <property type="term" value="P:methylation"/>
    <property type="evidence" value="ECO:0007669"/>
    <property type="project" value="UniProtKB-KW"/>
</dbReference>
<dbReference type="InterPro" id="IPR029063">
    <property type="entry name" value="SAM-dependent_MTases_sf"/>
</dbReference>
<reference evidence="3" key="1">
    <citation type="submission" date="2023-06" db="EMBL/GenBank/DDBJ databases">
        <title>Genome-scale phylogeny and comparative genomics of the fungal order Sordariales.</title>
        <authorList>
            <consortium name="Lawrence Berkeley National Laboratory"/>
            <person name="Hensen N."/>
            <person name="Bonometti L."/>
            <person name="Westerberg I."/>
            <person name="Brannstrom I.O."/>
            <person name="Guillou S."/>
            <person name="Cros-Aarteil S."/>
            <person name="Calhoun S."/>
            <person name="Haridas S."/>
            <person name="Kuo A."/>
            <person name="Mondo S."/>
            <person name="Pangilinan J."/>
            <person name="Riley R."/>
            <person name="Labutti K."/>
            <person name="Andreopoulos B."/>
            <person name="Lipzen A."/>
            <person name="Chen C."/>
            <person name="Yanf M."/>
            <person name="Daum C."/>
            <person name="Ng V."/>
            <person name="Clum A."/>
            <person name="Steindorff A."/>
            <person name="Ohm R."/>
            <person name="Martin F."/>
            <person name="Silar P."/>
            <person name="Natvig D."/>
            <person name="Lalanne C."/>
            <person name="Gautier V."/>
            <person name="Ament-Velasquez S.L."/>
            <person name="Kruys A."/>
            <person name="Hutchinson M.I."/>
            <person name="Powell A.J."/>
            <person name="Barry K."/>
            <person name="Miller A.N."/>
            <person name="Grigoriev I.V."/>
            <person name="Debuchy R."/>
            <person name="Gladieux P."/>
            <person name="Thoren M.H."/>
            <person name="Johannesson H."/>
        </authorList>
    </citation>
    <scope>NUCLEOTIDE SEQUENCE</scope>
    <source>
        <strain evidence="3">SMH4607-1</strain>
    </source>
</reference>
<dbReference type="EMBL" id="JAUKUA010000003">
    <property type="protein sequence ID" value="KAK0721116.1"/>
    <property type="molecule type" value="Genomic_DNA"/>
</dbReference>
<evidence type="ECO:0000256" key="1">
    <source>
        <dbReference type="ARBA" id="ARBA00038158"/>
    </source>
</evidence>
<keyword evidence="3" id="KW-0808">Transferase</keyword>
<name>A0AA40E1U3_9PEZI</name>
<sequence length="360" mass="40290">MASQQPISLPGTDILPPEHWTQLPEDLDEHDDADSALASDADSTESLTSSIIQYRTIHGRTYHTERHADYWGPVDANYQEAMDINHHVLTLLIGGKLYLAPLSGEISTAVDIGTGTGMCVTKEEMSPVTNECVGIWAIDFADQFPKASVTGTDIAPIQATWVPPNLEFQIDDSTKEWTFQEASLDYIHARWLVGAIQDWTALFKEAYKSLKPGGYLESYEPASRMESDDGTVTNSTALCQWGKIFVEGGRKLGRPFTVYEDGTQRKAMEEAGFVDIEERNFKTPVGQWPRDASDREIGAYMQLAFEQDAEGTVLVMATTLGWTRDEVGVFLAHFRKEIRSRKIHAFFRQKVVWGRKPTSS</sequence>
<dbReference type="AlphaFoldDB" id="A0AA40E1U3"/>
<evidence type="ECO:0000256" key="2">
    <source>
        <dbReference type="SAM" id="MobiDB-lite"/>
    </source>
</evidence>